<protein>
    <submittedName>
        <fullName evidence="2">VOC family protein</fullName>
    </submittedName>
</protein>
<sequence>MLTTWTLTFDCAAPAQLASFWKAALGYVDAEAPPASSPGRTG</sequence>
<organism evidence="2 3">
    <name type="scientific">Glutamicibacter bergerei</name>
    <dbReference type="NCBI Taxonomy" id="256702"/>
    <lineage>
        <taxon>Bacteria</taxon>
        <taxon>Bacillati</taxon>
        <taxon>Actinomycetota</taxon>
        <taxon>Actinomycetes</taxon>
        <taxon>Micrococcales</taxon>
        <taxon>Micrococcaceae</taxon>
        <taxon>Glutamicibacter</taxon>
    </lineage>
</organism>
<evidence type="ECO:0000259" key="1">
    <source>
        <dbReference type="Pfam" id="PF18029"/>
    </source>
</evidence>
<evidence type="ECO:0000313" key="3">
    <source>
        <dbReference type="Proteomes" id="UP001595884"/>
    </source>
</evidence>
<dbReference type="RefSeq" id="WP_382411664.1">
    <property type="nucleotide sequence ID" value="NZ_BAAAVQ010000028.1"/>
</dbReference>
<evidence type="ECO:0000313" key="2">
    <source>
        <dbReference type="EMBL" id="MFC4714818.1"/>
    </source>
</evidence>
<reference evidence="3" key="1">
    <citation type="journal article" date="2019" name="Int. J. Syst. Evol. Microbiol.">
        <title>The Global Catalogue of Microorganisms (GCM) 10K type strain sequencing project: providing services to taxonomists for standard genome sequencing and annotation.</title>
        <authorList>
            <consortium name="The Broad Institute Genomics Platform"/>
            <consortium name="The Broad Institute Genome Sequencing Center for Infectious Disease"/>
            <person name="Wu L."/>
            <person name="Ma J."/>
        </authorList>
    </citation>
    <scope>NUCLEOTIDE SEQUENCE [LARGE SCALE GENOMIC DNA]</scope>
    <source>
        <strain evidence="3">CGMCC 1.12849</strain>
    </source>
</reference>
<dbReference type="EMBL" id="JBHSHE010000008">
    <property type="protein sequence ID" value="MFC4714818.1"/>
    <property type="molecule type" value="Genomic_DNA"/>
</dbReference>
<dbReference type="InterPro" id="IPR041581">
    <property type="entry name" value="Glyoxalase_6"/>
</dbReference>
<dbReference type="Proteomes" id="UP001595884">
    <property type="component" value="Unassembled WGS sequence"/>
</dbReference>
<gene>
    <name evidence="2" type="ORF">ACFO7V_01495</name>
</gene>
<accession>A0ABV9MJN4</accession>
<comment type="caution">
    <text evidence="2">The sequence shown here is derived from an EMBL/GenBank/DDBJ whole genome shotgun (WGS) entry which is preliminary data.</text>
</comment>
<name>A0ABV9MJN4_9MICC</name>
<feature type="domain" description="Glyoxalase-like" evidence="1">
    <location>
        <begin position="7"/>
        <end position="33"/>
    </location>
</feature>
<proteinExistence type="predicted"/>
<dbReference type="Pfam" id="PF18029">
    <property type="entry name" value="Glyoxalase_6"/>
    <property type="match status" value="1"/>
</dbReference>
<keyword evidence="3" id="KW-1185">Reference proteome</keyword>